<dbReference type="Proteomes" id="UP000248168">
    <property type="component" value="Unassembled WGS sequence"/>
</dbReference>
<dbReference type="AlphaFoldDB" id="A0A330LA49"/>
<evidence type="ECO:0000313" key="5">
    <source>
        <dbReference type="EMBL" id="SPP66889.1"/>
    </source>
</evidence>
<evidence type="ECO:0000313" key="6">
    <source>
        <dbReference type="Proteomes" id="UP000248168"/>
    </source>
</evidence>
<dbReference type="Gene3D" id="2.40.30.170">
    <property type="match status" value="1"/>
</dbReference>
<comment type="subcellular location">
    <subcellularLocation>
        <location evidence="1">Cell envelope</location>
    </subcellularLocation>
</comment>
<dbReference type="InterPro" id="IPR050465">
    <property type="entry name" value="UPF0194_transport"/>
</dbReference>
<gene>
    <name evidence="5" type="ORF">NITLEN_90144</name>
</gene>
<accession>A0A330LA49</accession>
<evidence type="ECO:0000256" key="3">
    <source>
        <dbReference type="SAM" id="Coils"/>
    </source>
</evidence>
<dbReference type="OrthoDB" id="9806939at2"/>
<dbReference type="GO" id="GO:0030313">
    <property type="term" value="C:cell envelope"/>
    <property type="evidence" value="ECO:0007669"/>
    <property type="project" value="UniProtKB-SubCell"/>
</dbReference>
<feature type="coiled-coil region" evidence="3">
    <location>
        <begin position="445"/>
        <end position="484"/>
    </location>
</feature>
<proteinExistence type="predicted"/>
<dbReference type="SUPFAM" id="SSF55781">
    <property type="entry name" value="GAF domain-like"/>
    <property type="match status" value="1"/>
</dbReference>
<dbReference type="Gene3D" id="3.30.450.40">
    <property type="match status" value="1"/>
</dbReference>
<evidence type="ECO:0000256" key="2">
    <source>
        <dbReference type="ARBA" id="ARBA00023054"/>
    </source>
</evidence>
<dbReference type="InterPro" id="IPR003018">
    <property type="entry name" value="GAF"/>
</dbReference>
<dbReference type="SUPFAM" id="SSF111369">
    <property type="entry name" value="HlyD-like secretion proteins"/>
    <property type="match status" value="1"/>
</dbReference>
<reference evidence="6" key="1">
    <citation type="submission" date="2018-04" db="EMBL/GenBank/DDBJ databases">
        <authorList>
            <person name="Lucker S."/>
            <person name="Sakoula D."/>
        </authorList>
    </citation>
    <scope>NUCLEOTIDE SEQUENCE [LARGE SCALE GENOMIC DNA]</scope>
</reference>
<dbReference type="Pfam" id="PF01590">
    <property type="entry name" value="GAF"/>
    <property type="match status" value="1"/>
</dbReference>
<dbReference type="EMBL" id="OUNR01000022">
    <property type="protein sequence ID" value="SPP66889.1"/>
    <property type="molecule type" value="Genomic_DNA"/>
</dbReference>
<dbReference type="InterPro" id="IPR029016">
    <property type="entry name" value="GAF-like_dom_sf"/>
</dbReference>
<dbReference type="InParanoid" id="A0A330LA49"/>
<protein>
    <submittedName>
        <fullName evidence="5">Putative phytochrome sensor protein</fullName>
    </submittedName>
</protein>
<dbReference type="PANTHER" id="PTHR32347">
    <property type="entry name" value="EFFLUX SYSTEM COMPONENT YKNX-RELATED"/>
    <property type="match status" value="1"/>
</dbReference>
<keyword evidence="2 3" id="KW-0175">Coiled coil</keyword>
<name>A0A330LA49_9BACT</name>
<organism evidence="5 6">
    <name type="scientific">Nitrospira lenta</name>
    <dbReference type="NCBI Taxonomy" id="1436998"/>
    <lineage>
        <taxon>Bacteria</taxon>
        <taxon>Pseudomonadati</taxon>
        <taxon>Nitrospirota</taxon>
        <taxon>Nitrospiria</taxon>
        <taxon>Nitrospirales</taxon>
        <taxon>Nitrospiraceae</taxon>
        <taxon>Nitrospira</taxon>
    </lineage>
</organism>
<evidence type="ECO:0000256" key="1">
    <source>
        <dbReference type="ARBA" id="ARBA00004196"/>
    </source>
</evidence>
<dbReference type="RefSeq" id="WP_121990989.1">
    <property type="nucleotide sequence ID" value="NZ_OUNR01000022.1"/>
</dbReference>
<keyword evidence="6" id="KW-1185">Reference proteome</keyword>
<sequence>MSQVSSAESQRIGPSPALPVPASSQDAALWSDFAHATTISGFCRSWLALQCAQLDGIRAGMVLIGVPDQGPFRPIAFWPDSRRNLSYLTATAQQALTERKGVVVASETVVSPDVGEHCEVAYPIEVRNELHGAIVLDVSPADQSELQAVLRQLHWGAGWLELLVSRERMEQEVAAKDRVEKTLDLVASVLGHDRVHAACMSLTTALAAACQCDRVSIGFLDRGRTAVKAVSHSAEFMQQANLFRSIAAAMEEALDQRVTITHPPTGLSTTVVRAHDELSHQHAPGAICTVPIMGGRAPIGALLLERPADRPFDEDTIQLCQSVAAVVGPILEVQRRDDRWLFVKILDASWTYVRSLIGLRHVAVKLASAGVLGLLLFCVFAKGEYRVAAKAVLEPVVQRAAVAPFNGFIREAPVRAGAVVDAGQLLCLLDDRELKLERLKSAGRAEELRKEYSKAMAEQKASQVEIVSAQLRQVEAEIALYDDQLGRTRMVAPFRGMVVTGDLSQELGAPVEKGKVLFEIAPLDAYRLVLEVDERDIADVRAGQTGALMLSAFPTDTADFMVETVTPVSTAQDGRNFFRVESRFDLPHGRLQPGMEGAGKIAVDRRRLVWIWTHPVTDWIRLALWSWLP</sequence>
<feature type="domain" description="GAF" evidence="4">
    <location>
        <begin position="196"/>
        <end position="328"/>
    </location>
</feature>
<evidence type="ECO:0000259" key="4">
    <source>
        <dbReference type="Pfam" id="PF01590"/>
    </source>
</evidence>